<dbReference type="Proteomes" id="UP000001989">
    <property type="component" value="Chromosome"/>
</dbReference>
<feature type="active site" description="Proton acceptor" evidence="2">
    <location>
        <position position="138"/>
    </location>
</feature>
<dbReference type="KEGG" id="swi:Swit_2641"/>
<dbReference type="Gene3D" id="2.160.10.10">
    <property type="entry name" value="Hexapeptide repeat proteins"/>
    <property type="match status" value="1"/>
</dbReference>
<dbReference type="InterPro" id="IPR050179">
    <property type="entry name" value="Trans_hexapeptide_repeat"/>
</dbReference>
<evidence type="ECO:0000313" key="6">
    <source>
        <dbReference type="Proteomes" id="UP000001989"/>
    </source>
</evidence>
<dbReference type="Gene3D" id="3.40.50.20">
    <property type="match status" value="1"/>
</dbReference>
<organism evidence="5 6">
    <name type="scientific">Rhizorhabdus wittichii (strain DSM 6014 / CCUG 31198 / JCM 15750 / NBRC 105917 / EY 4224 / RW1)</name>
    <name type="common">Sphingomonas wittichii</name>
    <dbReference type="NCBI Taxonomy" id="392499"/>
    <lineage>
        <taxon>Bacteria</taxon>
        <taxon>Pseudomonadati</taxon>
        <taxon>Pseudomonadota</taxon>
        <taxon>Alphaproteobacteria</taxon>
        <taxon>Sphingomonadales</taxon>
        <taxon>Sphingomonadaceae</taxon>
        <taxon>Rhizorhabdus</taxon>
    </lineage>
</organism>
<feature type="site" description="Increases basicity of active site His" evidence="2">
    <location>
        <position position="139"/>
    </location>
</feature>
<reference evidence="5 6" key="1">
    <citation type="journal article" date="2010" name="J. Bacteriol.">
        <title>Genome sequence of the dioxin-mineralizing bacterium Sphingomonas wittichii RW1.</title>
        <authorList>
            <person name="Miller T.R."/>
            <person name="Delcher A.L."/>
            <person name="Salzberg S.L."/>
            <person name="Saunders E."/>
            <person name="Detter J.C."/>
            <person name="Halden R.U."/>
        </authorList>
    </citation>
    <scope>NUCLEOTIDE SEQUENCE [LARGE SCALE GENOMIC DNA]</scope>
    <source>
        <strain evidence="6">DSM 6014 / CCUG 31198 / JCM 15750 / NBRC 105917 / EY 4224 / RW1</strain>
    </source>
</reference>
<dbReference type="InterPro" id="IPR011004">
    <property type="entry name" value="Trimer_LpxA-like_sf"/>
</dbReference>
<feature type="binding site" evidence="3">
    <location>
        <position position="69"/>
    </location>
    <ligand>
        <name>substrate</name>
    </ligand>
</feature>
<feature type="domain" description="PglD N-terminal" evidence="4">
    <location>
        <begin position="4"/>
        <end position="81"/>
    </location>
</feature>
<dbReference type="OrthoDB" id="9815592at2"/>
<dbReference type="EMBL" id="CP000699">
    <property type="protein sequence ID" value="ABQ68999.1"/>
    <property type="molecule type" value="Genomic_DNA"/>
</dbReference>
<sequence>MTKRLCIIGSSGFSREVMDVGAAVGYDMFCFADSGSNVDELVGFPVHDDEPETIAALAADGWHFAIGIGGPRLRKKVAEKMADCHFPALIHPGATFGVSQRERIGDIPGIFIAAGVRMTNNIDLGPHCLLNLNVTVGHDTILEPYSAAMPGVNISGNVHVGEGAYLGTGSSVIHGGNDAKLLIGAFATIGAGAVVVRDVEPGVTAVGMPAKPLVRA</sequence>
<dbReference type="Pfam" id="PF17836">
    <property type="entry name" value="PglD_N"/>
    <property type="match status" value="1"/>
</dbReference>
<proteinExistence type="inferred from homology"/>
<protein>
    <submittedName>
        <fullName evidence="5">Serine acetyltransferase-like protein</fullName>
    </submittedName>
</protein>
<dbReference type="InterPro" id="IPR041561">
    <property type="entry name" value="PglD_N"/>
</dbReference>
<accession>A0A9J9HCH1</accession>
<dbReference type="SUPFAM" id="SSF51161">
    <property type="entry name" value="Trimeric LpxA-like enzymes"/>
    <property type="match status" value="1"/>
</dbReference>
<gene>
    <name evidence="5" type="ordered locus">Swit_2641</name>
</gene>
<keyword evidence="6" id="KW-1185">Reference proteome</keyword>
<dbReference type="PANTHER" id="PTHR43300">
    <property type="entry name" value="ACETYLTRANSFERASE"/>
    <property type="match status" value="1"/>
</dbReference>
<evidence type="ECO:0000256" key="1">
    <source>
        <dbReference type="ARBA" id="ARBA00007274"/>
    </source>
</evidence>
<evidence type="ECO:0000313" key="5">
    <source>
        <dbReference type="EMBL" id="ABQ68999.1"/>
    </source>
</evidence>
<name>A0A9J9HCH1_RHIWR</name>
<evidence type="ECO:0000256" key="3">
    <source>
        <dbReference type="PIRSR" id="PIRSR620019-2"/>
    </source>
</evidence>
<evidence type="ECO:0000259" key="4">
    <source>
        <dbReference type="Pfam" id="PF17836"/>
    </source>
</evidence>
<comment type="similarity">
    <text evidence="1">Belongs to the transferase hexapeptide repeat family.</text>
</comment>
<dbReference type="AlphaFoldDB" id="A0A9J9HCH1"/>
<dbReference type="InterPro" id="IPR020019">
    <property type="entry name" value="AcTrfase_PglD-like"/>
</dbReference>
<evidence type="ECO:0000256" key="2">
    <source>
        <dbReference type="PIRSR" id="PIRSR620019-1"/>
    </source>
</evidence>
<dbReference type="CDD" id="cd03360">
    <property type="entry name" value="LbH_AT_putative"/>
    <property type="match status" value="1"/>
</dbReference>
<dbReference type="PANTHER" id="PTHR43300:SF7">
    <property type="entry name" value="UDP-N-ACETYLBACILLOSAMINE N-ACETYLTRANSFERASE"/>
    <property type="match status" value="1"/>
</dbReference>